<evidence type="ECO:0000313" key="2">
    <source>
        <dbReference type="EMBL" id="ADY52943.1"/>
    </source>
</evidence>
<evidence type="ECO:0000313" key="3">
    <source>
        <dbReference type="Proteomes" id="UP000000310"/>
    </source>
</evidence>
<dbReference type="PROSITE" id="PS51257">
    <property type="entry name" value="PROKAR_LIPOPROTEIN"/>
    <property type="match status" value="1"/>
</dbReference>
<feature type="chain" id="PRO_5003260235" description="Lipocalin-like domain-containing protein" evidence="1">
    <location>
        <begin position="23"/>
        <end position="163"/>
    </location>
</feature>
<sequence length="163" mass="18263">MKKISFALLAFALIATAISGCASHKNNSTAMNSTSKGNLTGTWVVSDVKREGFPNDYQIKNAFNMAPYESFVGSIWRLYGSYKGQISLTNGNTESIYWDLLNGDTAPVFQFKRVPEGVKARDVREGYRLDISWIDSNHLSLRSPFSIENGTTAYIVYNLERQK</sequence>
<gene>
    <name evidence="2" type="ordered locus">Pedsa_2395</name>
</gene>
<evidence type="ECO:0000256" key="1">
    <source>
        <dbReference type="SAM" id="SignalP"/>
    </source>
</evidence>
<reference evidence="2 3" key="1">
    <citation type="journal article" date="2011" name="Stand. Genomic Sci.">
        <title>Complete genome sequence of the gliding, heparinolytic Pedobacter saltans type strain (113).</title>
        <authorList>
            <person name="Liolios K."/>
            <person name="Sikorski J."/>
            <person name="Lu M."/>
            <person name="Nolan M."/>
            <person name="Lapidus A."/>
            <person name="Lucas S."/>
            <person name="Hammon N."/>
            <person name="Deshpande S."/>
            <person name="Cheng J.F."/>
            <person name="Tapia R."/>
            <person name="Han C."/>
            <person name="Goodwin L."/>
            <person name="Pitluck S."/>
            <person name="Huntemann M."/>
            <person name="Ivanova N."/>
            <person name="Pagani I."/>
            <person name="Mavromatis K."/>
            <person name="Ovchinikova G."/>
            <person name="Pati A."/>
            <person name="Chen A."/>
            <person name="Palaniappan K."/>
            <person name="Land M."/>
            <person name="Hauser L."/>
            <person name="Brambilla E.M."/>
            <person name="Kotsyurbenko O."/>
            <person name="Rohde M."/>
            <person name="Tindall B.J."/>
            <person name="Abt B."/>
            <person name="Goker M."/>
            <person name="Detter J.C."/>
            <person name="Woyke T."/>
            <person name="Bristow J."/>
            <person name="Eisen J.A."/>
            <person name="Markowitz V."/>
            <person name="Hugenholtz P."/>
            <person name="Klenk H.P."/>
            <person name="Kyrpides N.C."/>
        </authorList>
    </citation>
    <scope>NUCLEOTIDE SEQUENCE [LARGE SCALE GENOMIC DNA]</scope>
    <source>
        <strain evidence="3">ATCC 51119 / DSM 12145 / JCM 21818 / LMG 10337 / NBRC 100064 / NCIMB 13643</strain>
    </source>
</reference>
<keyword evidence="1" id="KW-0732">Signal</keyword>
<dbReference type="EMBL" id="CP002545">
    <property type="protein sequence ID" value="ADY52943.1"/>
    <property type="molecule type" value="Genomic_DNA"/>
</dbReference>
<feature type="signal peptide" evidence="1">
    <location>
        <begin position="1"/>
        <end position="22"/>
    </location>
</feature>
<keyword evidence="3" id="KW-1185">Reference proteome</keyword>
<evidence type="ECO:0008006" key="4">
    <source>
        <dbReference type="Google" id="ProtNLM"/>
    </source>
</evidence>
<proteinExistence type="predicted"/>
<reference evidence="3" key="2">
    <citation type="submission" date="2011-02" db="EMBL/GenBank/DDBJ databases">
        <title>The complete genome of Pedobacter saltans DSM 12145.</title>
        <authorList>
            <consortium name="US DOE Joint Genome Institute (JGI-PGF)"/>
            <person name="Lucas S."/>
            <person name="Copeland A."/>
            <person name="Lapidus A."/>
            <person name="Bruce D."/>
            <person name="Goodwin L."/>
            <person name="Pitluck S."/>
            <person name="Kyrpides N."/>
            <person name="Mavromatis K."/>
            <person name="Pagani I."/>
            <person name="Ivanova N."/>
            <person name="Ovchinnikova G."/>
            <person name="Lu M."/>
            <person name="Detter J.C."/>
            <person name="Han C."/>
            <person name="Land M."/>
            <person name="Hauser L."/>
            <person name="Markowitz V."/>
            <person name="Cheng J.-F."/>
            <person name="Hugenholtz P."/>
            <person name="Woyke T."/>
            <person name="Wu D."/>
            <person name="Tindall B."/>
            <person name="Pomrenke H.G."/>
            <person name="Brambilla E."/>
            <person name="Klenk H.-P."/>
            <person name="Eisen J.A."/>
        </authorList>
    </citation>
    <scope>NUCLEOTIDE SEQUENCE [LARGE SCALE GENOMIC DNA]</scope>
    <source>
        <strain evidence="3">ATCC 51119 / DSM 12145 / JCM 21818 / LMG 10337 / NBRC 100064 / NCIMB 13643</strain>
    </source>
</reference>
<dbReference type="RefSeq" id="WP_013633428.1">
    <property type="nucleotide sequence ID" value="NC_015177.1"/>
</dbReference>
<dbReference type="AlphaFoldDB" id="F0SE17"/>
<organism evidence="2 3">
    <name type="scientific">Pseudopedobacter saltans (strain ATCC 51119 / DSM 12145 / JCM 21818 / CCUG 39354 / LMG 10337 / NBRC 100064 / NCIMB 13643)</name>
    <name type="common">Pedobacter saltans</name>
    <dbReference type="NCBI Taxonomy" id="762903"/>
    <lineage>
        <taxon>Bacteria</taxon>
        <taxon>Pseudomonadati</taxon>
        <taxon>Bacteroidota</taxon>
        <taxon>Sphingobacteriia</taxon>
        <taxon>Sphingobacteriales</taxon>
        <taxon>Sphingobacteriaceae</taxon>
        <taxon>Pseudopedobacter</taxon>
    </lineage>
</organism>
<protein>
    <recommendedName>
        <fullName evidence="4">Lipocalin-like domain-containing protein</fullName>
    </recommendedName>
</protein>
<dbReference type="HOGENOM" id="CLU_123905_0_0_10"/>
<dbReference type="STRING" id="762903.Pedsa_2395"/>
<name>F0SE17_PSESL</name>
<accession>F0SE17</accession>
<dbReference type="Proteomes" id="UP000000310">
    <property type="component" value="Chromosome"/>
</dbReference>
<dbReference type="KEGG" id="psn:Pedsa_2395"/>